<proteinExistence type="predicted"/>
<comment type="caution">
    <text evidence="1">The sequence shown here is derived from an EMBL/GenBank/DDBJ whole genome shotgun (WGS) entry which is preliminary data.</text>
</comment>
<accession>A0A7C1NLV9</accession>
<dbReference type="EMBL" id="DRHL01000077">
    <property type="protein sequence ID" value="HEB13626.1"/>
    <property type="molecule type" value="Genomic_DNA"/>
</dbReference>
<reference evidence="1" key="1">
    <citation type="journal article" date="2020" name="mSystems">
        <title>Genome- and Community-Level Interaction Insights into Carbon Utilization and Element Cycling Functions of Hydrothermarchaeota in Hydrothermal Sediment.</title>
        <authorList>
            <person name="Zhou Z."/>
            <person name="Liu Y."/>
            <person name="Xu W."/>
            <person name="Pan J."/>
            <person name="Luo Z.H."/>
            <person name="Li M."/>
        </authorList>
    </citation>
    <scope>NUCLEOTIDE SEQUENCE [LARGE SCALE GENOMIC DNA]</scope>
    <source>
        <strain evidence="1">HyVt-369</strain>
    </source>
</reference>
<evidence type="ECO:0000313" key="1">
    <source>
        <dbReference type="EMBL" id="HEB13626.1"/>
    </source>
</evidence>
<sequence length="146" mass="17111">MPKVTAKVLKTKVEDGKLMAVLQFNQKLPQVGELVNCKWGSVRSLPQNSLYWVYLTWVINEGGLKNQGHFDPYALHLNLKQHFIAEKIFDKGFFKAIEEATTTDLTKQEFGEYFDKIDQFLNAFFEINTQPFWDNYRDEFSTSQFQ</sequence>
<organism evidence="1">
    <name type="scientific">candidate division CPR3 bacterium</name>
    <dbReference type="NCBI Taxonomy" id="2268181"/>
    <lineage>
        <taxon>Bacteria</taxon>
        <taxon>Bacteria division CPR3</taxon>
    </lineage>
</organism>
<dbReference type="InterPro" id="IPR036619">
    <property type="entry name" value="NinB_sf"/>
</dbReference>
<protein>
    <submittedName>
        <fullName evidence="1">Uncharacterized protein</fullName>
    </submittedName>
</protein>
<dbReference type="AlphaFoldDB" id="A0A7C1NLV9"/>
<gene>
    <name evidence="1" type="ORF">ENI13_01450</name>
</gene>
<name>A0A7C1NLV9_UNCC3</name>
<dbReference type="Gene3D" id="1.10.3790.10">
    <property type="entry name" value="NinB"/>
    <property type="match status" value="1"/>
</dbReference>
<dbReference type="Proteomes" id="UP000885695">
    <property type="component" value="Unassembled WGS sequence"/>
</dbReference>